<dbReference type="GO" id="GO:0008168">
    <property type="term" value="F:methyltransferase activity"/>
    <property type="evidence" value="ECO:0007669"/>
    <property type="project" value="UniProtKB-KW"/>
</dbReference>
<dbReference type="GO" id="GO:0032259">
    <property type="term" value="P:methylation"/>
    <property type="evidence" value="ECO:0007669"/>
    <property type="project" value="UniProtKB-KW"/>
</dbReference>
<keyword evidence="3" id="KW-1185">Reference proteome</keyword>
<proteinExistence type="predicted"/>
<evidence type="ECO:0000313" key="3">
    <source>
        <dbReference type="Proteomes" id="UP001267290"/>
    </source>
</evidence>
<dbReference type="Pfam" id="PF08241">
    <property type="entry name" value="Methyltransf_11"/>
    <property type="match status" value="1"/>
</dbReference>
<dbReference type="Gene3D" id="3.40.50.150">
    <property type="entry name" value="Vaccinia Virus protein VP39"/>
    <property type="match status" value="1"/>
</dbReference>
<dbReference type="Proteomes" id="UP001267290">
    <property type="component" value="Unassembled WGS sequence"/>
</dbReference>
<organism evidence="2 3">
    <name type="scientific">Paenibacillus qinlingensis</name>
    <dbReference type="NCBI Taxonomy" id="1837343"/>
    <lineage>
        <taxon>Bacteria</taxon>
        <taxon>Bacillati</taxon>
        <taxon>Bacillota</taxon>
        <taxon>Bacilli</taxon>
        <taxon>Bacillales</taxon>
        <taxon>Paenibacillaceae</taxon>
        <taxon>Paenibacillus</taxon>
    </lineage>
</organism>
<evidence type="ECO:0000313" key="2">
    <source>
        <dbReference type="EMBL" id="MDR6554655.1"/>
    </source>
</evidence>
<protein>
    <submittedName>
        <fullName evidence="2">SAM-dependent methyltransferase</fullName>
    </submittedName>
</protein>
<keyword evidence="2" id="KW-0808">Transferase</keyword>
<reference evidence="2 3" key="1">
    <citation type="submission" date="2023-07" db="EMBL/GenBank/DDBJ databases">
        <title>Sorghum-associated microbial communities from plants grown in Nebraska, USA.</title>
        <authorList>
            <person name="Schachtman D."/>
        </authorList>
    </citation>
    <scope>NUCLEOTIDE SEQUENCE [LARGE SCALE GENOMIC DNA]</scope>
    <source>
        <strain evidence="2 3">CC258</strain>
    </source>
</reference>
<keyword evidence="2" id="KW-0489">Methyltransferase</keyword>
<dbReference type="RefSeq" id="WP_310502072.1">
    <property type="nucleotide sequence ID" value="NZ_JAVDSB010000018.1"/>
</dbReference>
<name>A0ABU1P4I2_9BACL</name>
<dbReference type="EMBL" id="JAVDSB010000018">
    <property type="protein sequence ID" value="MDR6554655.1"/>
    <property type="molecule type" value="Genomic_DNA"/>
</dbReference>
<comment type="caution">
    <text evidence="2">The sequence shown here is derived from an EMBL/GenBank/DDBJ whole genome shotgun (WGS) entry which is preliminary data.</text>
</comment>
<dbReference type="SUPFAM" id="SSF53335">
    <property type="entry name" value="S-adenosyl-L-methionine-dependent methyltransferases"/>
    <property type="match status" value="1"/>
</dbReference>
<accession>A0ABU1P4I2</accession>
<gene>
    <name evidence="2" type="ORF">J2736_005885</name>
</gene>
<dbReference type="InterPro" id="IPR013216">
    <property type="entry name" value="Methyltransf_11"/>
</dbReference>
<sequence>MTKTNQSSHPLLDSRFITNSDPSVPHFIYPLPTTWWSRPYEYAWCSSFANPTDTVLDAACGISHPFKFYLARHCRDTYACDLDPAIATFDSILNEIKTDIGEDAAEQIAAEFRINHSFIQASITSLPYEENKFDTIFCISVLEHLHPTDAIAALLEFNRTLKDNGRLVLTLDYPTVNLRYFQELVDTTGFEFCGSVDYEQPTDALNTDLWGGLYCFRALLQKKS</sequence>
<evidence type="ECO:0000259" key="1">
    <source>
        <dbReference type="Pfam" id="PF08241"/>
    </source>
</evidence>
<feature type="domain" description="Methyltransferase type 11" evidence="1">
    <location>
        <begin position="56"/>
        <end position="169"/>
    </location>
</feature>
<dbReference type="CDD" id="cd02440">
    <property type="entry name" value="AdoMet_MTases"/>
    <property type="match status" value="1"/>
</dbReference>
<dbReference type="InterPro" id="IPR029063">
    <property type="entry name" value="SAM-dependent_MTases_sf"/>
</dbReference>